<keyword evidence="1" id="KW-0812">Transmembrane</keyword>
<protein>
    <submittedName>
        <fullName evidence="2">Uncharacterized protein</fullName>
    </submittedName>
</protein>
<feature type="transmembrane region" description="Helical" evidence="1">
    <location>
        <begin position="34"/>
        <end position="53"/>
    </location>
</feature>
<evidence type="ECO:0000256" key="1">
    <source>
        <dbReference type="SAM" id="Phobius"/>
    </source>
</evidence>
<dbReference type="EnsemblPlants" id="OB01G50540.1">
    <property type="protein sequence ID" value="OB01G50540.1"/>
    <property type="gene ID" value="OB01G50540"/>
</dbReference>
<reference evidence="2" key="1">
    <citation type="journal article" date="2013" name="Nat. Commun.">
        <title>Whole-genome sequencing of Oryza brachyantha reveals mechanisms underlying Oryza genome evolution.</title>
        <authorList>
            <person name="Chen J."/>
            <person name="Huang Q."/>
            <person name="Gao D."/>
            <person name="Wang J."/>
            <person name="Lang Y."/>
            <person name="Liu T."/>
            <person name="Li B."/>
            <person name="Bai Z."/>
            <person name="Luis Goicoechea J."/>
            <person name="Liang C."/>
            <person name="Chen C."/>
            <person name="Zhang W."/>
            <person name="Sun S."/>
            <person name="Liao Y."/>
            <person name="Zhang X."/>
            <person name="Yang L."/>
            <person name="Song C."/>
            <person name="Wang M."/>
            <person name="Shi J."/>
            <person name="Liu G."/>
            <person name="Liu J."/>
            <person name="Zhou H."/>
            <person name="Zhou W."/>
            <person name="Yu Q."/>
            <person name="An N."/>
            <person name="Chen Y."/>
            <person name="Cai Q."/>
            <person name="Wang B."/>
            <person name="Liu B."/>
            <person name="Min J."/>
            <person name="Huang Y."/>
            <person name="Wu H."/>
            <person name="Li Z."/>
            <person name="Zhang Y."/>
            <person name="Yin Y."/>
            <person name="Song W."/>
            <person name="Jiang J."/>
            <person name="Jackson S.A."/>
            <person name="Wing R.A."/>
            <person name="Wang J."/>
            <person name="Chen M."/>
        </authorList>
    </citation>
    <scope>NUCLEOTIDE SEQUENCE [LARGE SCALE GENOMIC DNA]</scope>
    <source>
        <strain evidence="2">cv. IRGC 101232</strain>
    </source>
</reference>
<dbReference type="AlphaFoldDB" id="J3L748"/>
<accession>J3L748</accession>
<name>J3L748_ORYBR</name>
<sequence length="71" mass="8047">MVYNIPFLSLKNSGDEMNKHLEFYYTSEGVQFRAPRPVCLLLATLVLLLLLLLGCTIESRVTPSVQNCRCL</sequence>
<proteinExistence type="predicted"/>
<evidence type="ECO:0000313" key="2">
    <source>
        <dbReference type="EnsemblPlants" id="OB01G50540.1"/>
    </source>
</evidence>
<dbReference type="Gramene" id="OB01G50540.1">
    <property type="protein sequence ID" value="OB01G50540.1"/>
    <property type="gene ID" value="OB01G50540"/>
</dbReference>
<keyword evidence="3" id="KW-1185">Reference proteome</keyword>
<dbReference type="Proteomes" id="UP000006038">
    <property type="component" value="Chromosome 1"/>
</dbReference>
<keyword evidence="1" id="KW-0472">Membrane</keyword>
<evidence type="ECO:0000313" key="3">
    <source>
        <dbReference type="Proteomes" id="UP000006038"/>
    </source>
</evidence>
<reference evidence="2" key="2">
    <citation type="submission" date="2013-04" db="UniProtKB">
        <authorList>
            <consortium name="EnsemblPlants"/>
        </authorList>
    </citation>
    <scope>IDENTIFICATION</scope>
</reference>
<keyword evidence="1" id="KW-1133">Transmembrane helix</keyword>
<dbReference type="HOGENOM" id="CLU_2744039_0_0_1"/>
<organism evidence="2">
    <name type="scientific">Oryza brachyantha</name>
    <name type="common">malo sina</name>
    <dbReference type="NCBI Taxonomy" id="4533"/>
    <lineage>
        <taxon>Eukaryota</taxon>
        <taxon>Viridiplantae</taxon>
        <taxon>Streptophyta</taxon>
        <taxon>Embryophyta</taxon>
        <taxon>Tracheophyta</taxon>
        <taxon>Spermatophyta</taxon>
        <taxon>Magnoliopsida</taxon>
        <taxon>Liliopsida</taxon>
        <taxon>Poales</taxon>
        <taxon>Poaceae</taxon>
        <taxon>BOP clade</taxon>
        <taxon>Oryzoideae</taxon>
        <taxon>Oryzeae</taxon>
        <taxon>Oryzinae</taxon>
        <taxon>Oryza</taxon>
    </lineage>
</organism>